<dbReference type="GO" id="GO:0003723">
    <property type="term" value="F:RNA binding"/>
    <property type="evidence" value="ECO:0007669"/>
    <property type="project" value="UniProtKB-KW"/>
</dbReference>
<reference evidence="3 4" key="1">
    <citation type="submission" date="2016-11" db="EMBL/GenBank/DDBJ databases">
        <authorList>
            <person name="Jaros S."/>
            <person name="Januszkiewicz K."/>
            <person name="Wedrychowicz H."/>
        </authorList>
    </citation>
    <scope>NUCLEOTIDE SEQUENCE [LARGE SCALE GENOMIC DNA]</scope>
    <source>
        <strain evidence="3 4">DSM 27063</strain>
    </source>
</reference>
<dbReference type="Proteomes" id="UP000184050">
    <property type="component" value="Unassembled WGS sequence"/>
</dbReference>
<dbReference type="SUPFAM" id="SSF54928">
    <property type="entry name" value="RNA-binding domain, RBD"/>
    <property type="match status" value="1"/>
</dbReference>
<dbReference type="STRING" id="1168035.SAMN05444280_14015"/>
<sequence>MILTTGPSNKKTGLRLKCNNLIFITMNIYVGNLDFKVEEQDLQEVFEEYGTVTEAKIISDKFTGRSRGFGFVTMENKEEANKAITDLNGAVYEDRDMVVNEARPRKSNF</sequence>
<evidence type="ECO:0000313" key="4">
    <source>
        <dbReference type="Proteomes" id="UP000184050"/>
    </source>
</evidence>
<dbReference type="CDD" id="cd21608">
    <property type="entry name" value="RRM2_NsCP33_like"/>
    <property type="match status" value="1"/>
</dbReference>
<keyword evidence="1" id="KW-0694">RNA-binding</keyword>
<proteinExistence type="predicted"/>
<protein>
    <submittedName>
        <fullName evidence="3">RNA recognition motif. (A.k.a. RRM, RBD, or RNP domain)</fullName>
    </submittedName>
</protein>
<dbReference type="InterPro" id="IPR000504">
    <property type="entry name" value="RRM_dom"/>
</dbReference>
<dbReference type="EMBL" id="FQZE01000040">
    <property type="protein sequence ID" value="SHJ91692.1"/>
    <property type="molecule type" value="Genomic_DNA"/>
</dbReference>
<evidence type="ECO:0000259" key="2">
    <source>
        <dbReference type="PROSITE" id="PS50102"/>
    </source>
</evidence>
<dbReference type="Pfam" id="PF00076">
    <property type="entry name" value="RRM_1"/>
    <property type="match status" value="1"/>
</dbReference>
<dbReference type="InterPro" id="IPR052462">
    <property type="entry name" value="SLIRP/GR-RBP-like"/>
</dbReference>
<dbReference type="AlphaFoldDB" id="A0A1M6N7P8"/>
<dbReference type="InterPro" id="IPR003954">
    <property type="entry name" value="RRM_euk-type"/>
</dbReference>
<dbReference type="SMART" id="SM00361">
    <property type="entry name" value="RRM_1"/>
    <property type="match status" value="1"/>
</dbReference>
<name>A0A1M6N7P8_9BACT</name>
<feature type="domain" description="RRM" evidence="2">
    <location>
        <begin position="26"/>
        <end position="104"/>
    </location>
</feature>
<evidence type="ECO:0000313" key="3">
    <source>
        <dbReference type="EMBL" id="SHJ91692.1"/>
    </source>
</evidence>
<dbReference type="Gene3D" id="3.30.70.330">
    <property type="match status" value="1"/>
</dbReference>
<evidence type="ECO:0000256" key="1">
    <source>
        <dbReference type="ARBA" id="ARBA00022884"/>
    </source>
</evidence>
<dbReference type="InterPro" id="IPR048289">
    <property type="entry name" value="RRM2_NsCP33-like"/>
</dbReference>
<dbReference type="InterPro" id="IPR035979">
    <property type="entry name" value="RBD_domain_sf"/>
</dbReference>
<dbReference type="PANTHER" id="PTHR48027">
    <property type="entry name" value="HETEROGENEOUS NUCLEAR RIBONUCLEOPROTEIN 87F-RELATED"/>
    <property type="match status" value="1"/>
</dbReference>
<keyword evidence="4" id="KW-1185">Reference proteome</keyword>
<dbReference type="PROSITE" id="PS50102">
    <property type="entry name" value="RRM"/>
    <property type="match status" value="1"/>
</dbReference>
<accession>A0A1M6N7P8</accession>
<organism evidence="3 4">
    <name type="scientific">Tangfeifania diversioriginum</name>
    <dbReference type="NCBI Taxonomy" id="1168035"/>
    <lineage>
        <taxon>Bacteria</taxon>
        <taxon>Pseudomonadati</taxon>
        <taxon>Bacteroidota</taxon>
        <taxon>Bacteroidia</taxon>
        <taxon>Marinilabiliales</taxon>
        <taxon>Prolixibacteraceae</taxon>
        <taxon>Tangfeifania</taxon>
    </lineage>
</organism>
<gene>
    <name evidence="3" type="ORF">SAMN05444280_14015</name>
</gene>
<dbReference type="SMART" id="SM00360">
    <property type="entry name" value="RRM"/>
    <property type="match status" value="1"/>
</dbReference>
<dbReference type="InterPro" id="IPR012677">
    <property type="entry name" value="Nucleotide-bd_a/b_plait_sf"/>
</dbReference>